<dbReference type="RefSeq" id="YP_009200165.1">
    <property type="nucleotide sequence ID" value="NC_028818.1"/>
</dbReference>
<keyword evidence="3" id="KW-1185">Reference proteome</keyword>
<reference evidence="2 3" key="1">
    <citation type="submission" date="2015-03" db="EMBL/GenBank/DDBJ databases">
        <authorList>
            <person name="Phan H."/>
            <person name="Ton P."/>
            <person name="Bernal J.T."/>
            <person name="Kanani-Hendijani T.A."/>
            <person name="Munguia J."/>
            <person name="Olumba F.C."/>
            <person name="Orozco S."/>
            <person name="Gibbs Z.A."/>
            <person name="Donegan-Quick R."/>
            <person name="Visi D.K."/>
            <person name="Allen M.S."/>
            <person name="Hughes L.E."/>
            <person name="Bradley K.W."/>
            <person name="Asai D.J."/>
            <person name="Bowman C.A."/>
            <person name="Russell D.A."/>
            <person name="Pope W.H."/>
            <person name="Jacobs-Sera D."/>
            <person name="Hendrix R.W."/>
            <person name="Hatfull G.F."/>
        </authorList>
    </citation>
    <scope>NUCLEOTIDE SEQUENCE [LARGE SCALE GENOMIC DNA]</scope>
</reference>
<dbReference type="OrthoDB" id="29969at10239"/>
<proteinExistence type="predicted"/>
<organism evidence="2 3">
    <name type="scientific">Streptomyces phage TP1604</name>
    <dbReference type="NCBI Taxonomy" id="1636184"/>
    <lineage>
        <taxon>Viruses</taxon>
        <taxon>Duplodnaviria</taxon>
        <taxon>Heunggongvirae</taxon>
        <taxon>Uroviricota</taxon>
        <taxon>Caudoviricetes</taxon>
        <taxon>Woodruffvirus</taxon>
        <taxon>Woodruffvirus TP1604</taxon>
    </lineage>
</organism>
<evidence type="ECO:0000313" key="3">
    <source>
        <dbReference type="Proteomes" id="UP000033006"/>
    </source>
</evidence>
<protein>
    <submittedName>
        <fullName evidence="2">Uncharacterized protein</fullName>
    </submittedName>
</protein>
<dbReference type="EMBL" id="KP876466">
    <property type="protein sequence ID" value="AKA61788.1"/>
    <property type="molecule type" value="Genomic_DNA"/>
</dbReference>
<evidence type="ECO:0000313" key="2">
    <source>
        <dbReference type="EMBL" id="AKA61788.1"/>
    </source>
</evidence>
<feature type="region of interest" description="Disordered" evidence="1">
    <location>
        <begin position="13"/>
        <end position="44"/>
    </location>
</feature>
<dbReference type="GeneID" id="26627302"/>
<gene>
    <name evidence="2" type="ORF">SEA_TP1604_50</name>
</gene>
<accession>A0A0E3JJH0</accession>
<dbReference type="Proteomes" id="UP000033006">
    <property type="component" value="Segment"/>
</dbReference>
<sequence length="319" mass="34703">MTADPWFLYDGSMTTTANDTQPQQPAEAPLTWTKKKESGSEGLTHRATATINGESWSFAVDSPRKGHWVARAWRDGDFALYREDRTMKGAKQQAQDYATIAATSTCTECRKITHGKVSGHKLDCGTGRAEAVARSTERGERIGLRADVTEVQDSVVIKLVDEGAELLAGTEDVAPDFTGILPGGTPVVADHKVDAERMAELGPDVLKKLDPAEAQQLMTELEETFPHLAEWKARVLGDRVQRMGEQLGQVAETMATSMGPAVVDAAESLRRMSEAVERVQAARDRVQLRKDTCGCRTPLHTMRCGVGGRPRVISSAVSL</sequence>
<evidence type="ECO:0000256" key="1">
    <source>
        <dbReference type="SAM" id="MobiDB-lite"/>
    </source>
</evidence>
<name>A0A0E3JJH0_9CAUD</name>
<feature type="compositionally biased region" description="Polar residues" evidence="1">
    <location>
        <begin position="13"/>
        <end position="24"/>
    </location>
</feature>
<dbReference type="KEGG" id="vg:26627302"/>